<dbReference type="AlphaFoldDB" id="A0A239NVA1"/>
<dbReference type="Gene3D" id="1.10.1200.10">
    <property type="entry name" value="ACP-like"/>
    <property type="match status" value="1"/>
</dbReference>
<dbReference type="SMART" id="SM00823">
    <property type="entry name" value="PKS_PP"/>
    <property type="match status" value="1"/>
</dbReference>
<evidence type="ECO:0000313" key="6">
    <source>
        <dbReference type="Proteomes" id="UP000198318"/>
    </source>
</evidence>
<dbReference type="PROSITE" id="PS50075">
    <property type="entry name" value="CARRIER"/>
    <property type="match status" value="1"/>
</dbReference>
<dbReference type="PANTHER" id="PTHR45527">
    <property type="entry name" value="NONRIBOSOMAL PEPTIDE SYNTHETASE"/>
    <property type="match status" value="1"/>
</dbReference>
<comment type="cofactor">
    <cofactor evidence="1">
        <name>pantetheine 4'-phosphate</name>
        <dbReference type="ChEBI" id="CHEBI:47942"/>
    </cofactor>
</comment>
<organism evidence="5 6">
    <name type="scientific">Actinomadura meyerae</name>
    <dbReference type="NCBI Taxonomy" id="240840"/>
    <lineage>
        <taxon>Bacteria</taxon>
        <taxon>Bacillati</taxon>
        <taxon>Actinomycetota</taxon>
        <taxon>Actinomycetes</taxon>
        <taxon>Streptosporangiales</taxon>
        <taxon>Thermomonosporaceae</taxon>
        <taxon>Actinomadura</taxon>
    </lineage>
</organism>
<evidence type="ECO:0000313" key="5">
    <source>
        <dbReference type="EMBL" id="SNT58642.1"/>
    </source>
</evidence>
<dbReference type="EMBL" id="FZOR01000050">
    <property type="protein sequence ID" value="SNT58642.1"/>
    <property type="molecule type" value="Genomic_DNA"/>
</dbReference>
<evidence type="ECO:0000256" key="2">
    <source>
        <dbReference type="ARBA" id="ARBA00022450"/>
    </source>
</evidence>
<dbReference type="PROSITE" id="PS00012">
    <property type="entry name" value="PHOSPHOPANTETHEINE"/>
    <property type="match status" value="1"/>
</dbReference>
<proteinExistence type="predicted"/>
<protein>
    <submittedName>
        <fullName evidence="5">Aryl carrier domain-containing protein</fullName>
    </submittedName>
</protein>
<feature type="domain" description="Carrier" evidence="4">
    <location>
        <begin position="6"/>
        <end position="80"/>
    </location>
</feature>
<accession>A0A239NVA1</accession>
<sequence length="84" mass="8831">MAGYAAAPEGTDAGLRTIWEEVLGVPVSDHDSFFELGGDSLAAARILTRVRERTGVSLTILDIFDAPTLAEFSSVLGRSTAHPG</sequence>
<evidence type="ECO:0000259" key="4">
    <source>
        <dbReference type="PROSITE" id="PS50075"/>
    </source>
</evidence>
<dbReference type="InterPro" id="IPR020806">
    <property type="entry name" value="PKS_PP-bd"/>
</dbReference>
<dbReference type="Proteomes" id="UP000198318">
    <property type="component" value="Unassembled WGS sequence"/>
</dbReference>
<evidence type="ECO:0000256" key="3">
    <source>
        <dbReference type="ARBA" id="ARBA00022553"/>
    </source>
</evidence>
<keyword evidence="2" id="KW-0596">Phosphopantetheine</keyword>
<gene>
    <name evidence="5" type="ORF">SAMN05443665_105029</name>
</gene>
<dbReference type="GO" id="GO:0043041">
    <property type="term" value="P:amino acid activation for nonribosomal peptide biosynthetic process"/>
    <property type="evidence" value="ECO:0007669"/>
    <property type="project" value="TreeGrafter"/>
</dbReference>
<dbReference type="Pfam" id="PF00550">
    <property type="entry name" value="PP-binding"/>
    <property type="match status" value="1"/>
</dbReference>
<reference evidence="5 6" key="1">
    <citation type="submission" date="2017-06" db="EMBL/GenBank/DDBJ databases">
        <authorList>
            <person name="Kim H.J."/>
            <person name="Triplett B.A."/>
        </authorList>
    </citation>
    <scope>NUCLEOTIDE SEQUENCE [LARGE SCALE GENOMIC DNA]</scope>
    <source>
        <strain evidence="5 6">DSM 44715</strain>
    </source>
</reference>
<keyword evidence="6" id="KW-1185">Reference proteome</keyword>
<dbReference type="OrthoDB" id="2085352at2"/>
<dbReference type="FunFam" id="1.10.1200.10:FF:000005">
    <property type="entry name" value="Nonribosomal peptide synthetase 1"/>
    <property type="match status" value="1"/>
</dbReference>
<dbReference type="GO" id="GO:0005737">
    <property type="term" value="C:cytoplasm"/>
    <property type="evidence" value="ECO:0007669"/>
    <property type="project" value="TreeGrafter"/>
</dbReference>
<dbReference type="InterPro" id="IPR006162">
    <property type="entry name" value="Ppantetheine_attach_site"/>
</dbReference>
<dbReference type="SUPFAM" id="SSF47336">
    <property type="entry name" value="ACP-like"/>
    <property type="match status" value="1"/>
</dbReference>
<dbReference type="GO" id="GO:0031177">
    <property type="term" value="F:phosphopantetheine binding"/>
    <property type="evidence" value="ECO:0007669"/>
    <property type="project" value="InterPro"/>
</dbReference>
<name>A0A239NVA1_9ACTN</name>
<dbReference type="PANTHER" id="PTHR45527:SF1">
    <property type="entry name" value="FATTY ACID SYNTHASE"/>
    <property type="match status" value="1"/>
</dbReference>
<keyword evidence="3" id="KW-0597">Phosphoprotein</keyword>
<dbReference type="GO" id="GO:0044550">
    <property type="term" value="P:secondary metabolite biosynthetic process"/>
    <property type="evidence" value="ECO:0007669"/>
    <property type="project" value="TreeGrafter"/>
</dbReference>
<dbReference type="InterPro" id="IPR009081">
    <property type="entry name" value="PP-bd_ACP"/>
</dbReference>
<dbReference type="InterPro" id="IPR036736">
    <property type="entry name" value="ACP-like_sf"/>
</dbReference>
<evidence type="ECO:0000256" key="1">
    <source>
        <dbReference type="ARBA" id="ARBA00001957"/>
    </source>
</evidence>